<organism evidence="4">
    <name type="scientific">Streptantibioticus silvisoli</name>
    <dbReference type="NCBI Taxonomy" id="2705255"/>
    <lineage>
        <taxon>Bacteria</taxon>
        <taxon>Bacillati</taxon>
        <taxon>Actinomycetota</taxon>
        <taxon>Actinomycetes</taxon>
        <taxon>Kitasatosporales</taxon>
        <taxon>Streptomycetaceae</taxon>
        <taxon>Streptantibioticus</taxon>
    </lineage>
</organism>
<dbReference type="AlphaFoldDB" id="A0AA90H6J8"/>
<name>A0AA90H6J8_9ACTN</name>
<evidence type="ECO:0000313" key="4">
    <source>
        <dbReference type="EMBL" id="MDI5971494.1"/>
    </source>
</evidence>
<dbReference type="Proteomes" id="UP001156398">
    <property type="component" value="Unassembled WGS sequence"/>
</dbReference>
<evidence type="ECO:0000256" key="1">
    <source>
        <dbReference type="SAM" id="MobiDB-lite"/>
    </source>
</evidence>
<dbReference type="EMBL" id="JABXJJ020000023">
    <property type="protein sequence ID" value="MDI5971494.1"/>
    <property type="molecule type" value="Genomic_DNA"/>
</dbReference>
<gene>
    <name evidence="3" type="ORF">POF43_023665</name>
    <name evidence="4" type="ORF">POF50_019515</name>
</gene>
<keyword evidence="5" id="KW-1185">Reference proteome</keyword>
<feature type="compositionally biased region" description="Low complexity" evidence="1">
    <location>
        <begin position="27"/>
        <end position="42"/>
    </location>
</feature>
<evidence type="ECO:0000256" key="2">
    <source>
        <dbReference type="SAM" id="Phobius"/>
    </source>
</evidence>
<keyword evidence="2" id="KW-0812">Transmembrane</keyword>
<evidence type="ECO:0000313" key="5">
    <source>
        <dbReference type="Proteomes" id="UP001156398"/>
    </source>
</evidence>
<comment type="caution">
    <text evidence="4">The sequence shown here is derived from an EMBL/GenBank/DDBJ whole genome shotgun (WGS) entry which is preliminary data.</text>
</comment>
<dbReference type="EMBL" id="JAAGKO020000039">
    <property type="protein sequence ID" value="MDI5965685.1"/>
    <property type="molecule type" value="Genomic_DNA"/>
</dbReference>
<feature type="transmembrane region" description="Helical" evidence="2">
    <location>
        <begin position="55"/>
        <end position="75"/>
    </location>
</feature>
<dbReference type="RefSeq" id="WP_271316324.1">
    <property type="nucleotide sequence ID" value="NZ_JAAGKO020000039.1"/>
</dbReference>
<protein>
    <submittedName>
        <fullName evidence="4">Uncharacterized protein</fullName>
    </submittedName>
</protein>
<keyword evidence="2" id="KW-1133">Transmembrane helix</keyword>
<proteinExistence type="predicted"/>
<keyword evidence="2" id="KW-0472">Membrane</keyword>
<accession>A0AA90H6J8</accession>
<sequence length="76" mass="7888">MADYQNPQQNPDTSGSTQMFRAFVDDGSTTAQQQPQPSAGAPVTYGSARNSNRGGLIIGVIVALVVIAAVVYFAVA</sequence>
<reference evidence="4 5" key="1">
    <citation type="submission" date="2023-05" db="EMBL/GenBank/DDBJ databases">
        <title>Streptantibioticus silvisoli sp. nov., acidotolerant actinomycetes 1 from pine litter.</title>
        <authorList>
            <person name="Swiecimska M."/>
            <person name="Golinska P."/>
            <person name="Sangal V."/>
            <person name="Wachnowicz B."/>
            <person name="Goodfellow M."/>
        </authorList>
    </citation>
    <scope>NUCLEOTIDE SEQUENCE</scope>
    <source>
        <strain evidence="4">SL13</strain>
        <strain evidence="3 5">SL54</strain>
    </source>
</reference>
<evidence type="ECO:0000313" key="3">
    <source>
        <dbReference type="EMBL" id="MDI5965685.1"/>
    </source>
</evidence>
<feature type="region of interest" description="Disordered" evidence="1">
    <location>
        <begin position="1"/>
        <end position="43"/>
    </location>
</feature>
<feature type="compositionally biased region" description="Polar residues" evidence="1">
    <location>
        <begin position="1"/>
        <end position="19"/>
    </location>
</feature>